<dbReference type="AlphaFoldDB" id="A0A4S1CL46"/>
<evidence type="ECO:0000313" key="2">
    <source>
        <dbReference type="EMBL" id="TGU74429.1"/>
    </source>
</evidence>
<feature type="region of interest" description="Disordered" evidence="1">
    <location>
        <begin position="113"/>
        <end position="134"/>
    </location>
</feature>
<feature type="region of interest" description="Disordered" evidence="1">
    <location>
        <begin position="961"/>
        <end position="994"/>
    </location>
</feature>
<feature type="compositionally biased region" description="Basic and acidic residues" evidence="1">
    <location>
        <begin position="983"/>
        <end position="994"/>
    </location>
</feature>
<dbReference type="Proteomes" id="UP000306416">
    <property type="component" value="Unassembled WGS sequence"/>
</dbReference>
<gene>
    <name evidence="2" type="ORF">E4633_02905</name>
</gene>
<organism evidence="2 3">
    <name type="scientific">Geomonas terrae</name>
    <dbReference type="NCBI Taxonomy" id="2562681"/>
    <lineage>
        <taxon>Bacteria</taxon>
        <taxon>Pseudomonadati</taxon>
        <taxon>Thermodesulfobacteriota</taxon>
        <taxon>Desulfuromonadia</taxon>
        <taxon>Geobacterales</taxon>
        <taxon>Geobacteraceae</taxon>
        <taxon>Geomonas</taxon>
    </lineage>
</organism>
<protein>
    <recommendedName>
        <fullName evidence="4">Tetratricopeptide repeat protein</fullName>
    </recommendedName>
</protein>
<reference evidence="2 3" key="1">
    <citation type="submission" date="2019-04" db="EMBL/GenBank/DDBJ databases">
        <title>Geobacter oryzae sp. nov., ferric-reducing bacteria isolated from paddy soil.</title>
        <authorList>
            <person name="Xu Z."/>
            <person name="Masuda Y."/>
            <person name="Itoh H."/>
            <person name="Senoo K."/>
        </authorList>
    </citation>
    <scope>NUCLEOTIDE SEQUENCE [LARGE SCALE GENOMIC DNA]</scope>
    <source>
        <strain evidence="2 3">Red111</strain>
    </source>
</reference>
<sequence>MIWEKHVRRAEAVLGSSRLPGAEEIISLIKRVNPTSLQLSEADRETGYRLKDSLQNLLLENYGENFRLVPHPYSDDILLIRHRFNPTIDACHTHIRVLSIKALDTIDDASRIQVPATTKPSPKKKQKQAKSGTHAREALAIAQRQLVEYDYSGAEETLAAIRVRDRNELAPLIKAVRILVEEMGTYESAAATILAQPEDVQADRQVRELLALTCYGRDMIPEARALFENLRPDTLGKSALFACADVSFRDGNLSAALSFLKLAEAKEGILPAETELRNKIEQRMRAEAEPLLLQARPALAAGDLDQAEALIRQALARYPHYPEGRCLLREIEARRTEGEIKALWLEYESSASPQERLKPLAKLQGLDSISADRVRALIEKEKGVLKLQSVEQRLCELRTLAAAEEWSGCFDILMWLSHEGEAGRLEEACAVAPLFSVLQGNRKLMKLPDEEAKEIWLSFVAVKAQLSTGMRRGCLERLEKIKPYFCGYADFDEEYAGLLETERELARSAASDLMRRMFQAGSLAEARTYAARLRRVTTKLPAEEAARSREYRDMTLNYHSYRNHTEEDKLEDYRTALLLGNAARAAALKDSIEDREKLASIDREIADYFAIEIEPVTVIVSPDADLDLATKPRVPLILVGESLLHKLFREDDETILVINVVKGTAARYRSPNFKDLGFLDSIPDRDLFLFANAETSNHVWRAKLSETEARFLAEIVINENFTYEGNPSFRGMLMSSSKDNDYYAVITEGENIRVVRQSLDVVSTTVRTFHAKGEVTCVSRGSCRPDTMFLGTDTGTFLLNSNLDLPPGQSRAARTIPMQTFAVDCEKLQVYIREGAVKLLNSKLRIIKQYPNSVAGGLISRAGVQALCTETDVALISLTEGMGTFYNLNTNKFSQTIALERMMWTDTPTRWHAYDYDKDASTLLLWDITHRLDTLLEWRIICTVDEDDDTQVAKVRQFEDPDFFSLPPRTPVQGDADSEPAPEESHGEPAKAST</sequence>
<evidence type="ECO:0000256" key="1">
    <source>
        <dbReference type="SAM" id="MobiDB-lite"/>
    </source>
</evidence>
<name>A0A4S1CL46_9BACT</name>
<proteinExistence type="predicted"/>
<evidence type="ECO:0008006" key="4">
    <source>
        <dbReference type="Google" id="ProtNLM"/>
    </source>
</evidence>
<evidence type="ECO:0000313" key="3">
    <source>
        <dbReference type="Proteomes" id="UP000306416"/>
    </source>
</evidence>
<keyword evidence="3" id="KW-1185">Reference proteome</keyword>
<dbReference type="EMBL" id="SRSC01000001">
    <property type="protein sequence ID" value="TGU74429.1"/>
    <property type="molecule type" value="Genomic_DNA"/>
</dbReference>
<accession>A0A4S1CL46</accession>
<dbReference type="RefSeq" id="WP_135868759.1">
    <property type="nucleotide sequence ID" value="NZ_SRSC01000001.1"/>
</dbReference>
<comment type="caution">
    <text evidence="2">The sequence shown here is derived from an EMBL/GenBank/DDBJ whole genome shotgun (WGS) entry which is preliminary data.</text>
</comment>